<reference evidence="2 3" key="1">
    <citation type="submission" date="2023-03" db="EMBL/GenBank/DDBJ databases">
        <title>Genome insight into feeding habits of ladybird beetles.</title>
        <authorList>
            <person name="Li H.-S."/>
            <person name="Huang Y.-H."/>
            <person name="Pang H."/>
        </authorList>
    </citation>
    <scope>NUCLEOTIDE SEQUENCE [LARGE SCALE GENOMIC DNA]</scope>
    <source>
        <strain evidence="2">SYSU_2023b</strain>
        <tissue evidence="2">Whole body</tissue>
    </source>
</reference>
<dbReference type="Proteomes" id="UP001431783">
    <property type="component" value="Unassembled WGS sequence"/>
</dbReference>
<comment type="caution">
    <text evidence="2">The sequence shown here is derived from an EMBL/GenBank/DDBJ whole genome shotgun (WGS) entry which is preliminary data.</text>
</comment>
<dbReference type="InterPro" id="IPR005334">
    <property type="entry name" value="Tctex-1-like"/>
</dbReference>
<accession>A0AAW1UUU2</accession>
<evidence type="ECO:0000313" key="3">
    <source>
        <dbReference type="Proteomes" id="UP001431783"/>
    </source>
</evidence>
<keyword evidence="3" id="KW-1185">Reference proteome</keyword>
<dbReference type="CDD" id="cd21459">
    <property type="entry name" value="DLC-like_TCTEX1D2"/>
    <property type="match status" value="1"/>
</dbReference>
<evidence type="ECO:0008006" key="4">
    <source>
        <dbReference type="Google" id="ProtNLM"/>
    </source>
</evidence>
<dbReference type="GO" id="GO:0005868">
    <property type="term" value="C:cytoplasmic dynein complex"/>
    <property type="evidence" value="ECO:0007669"/>
    <property type="project" value="TreeGrafter"/>
</dbReference>
<dbReference type="Pfam" id="PF03645">
    <property type="entry name" value="Tctex-1"/>
    <property type="match status" value="1"/>
</dbReference>
<dbReference type="GO" id="GO:0007018">
    <property type="term" value="P:microtubule-based movement"/>
    <property type="evidence" value="ECO:0007669"/>
    <property type="project" value="TreeGrafter"/>
</dbReference>
<gene>
    <name evidence="2" type="ORF">WA026_007473</name>
</gene>
<dbReference type="PANTHER" id="PTHR21255:SF7">
    <property type="entry name" value="DYNEIN LIGHT CHAIN TCTEX-TYPE PROTEIN 2B"/>
    <property type="match status" value="1"/>
</dbReference>
<proteinExistence type="inferred from homology"/>
<dbReference type="InterPro" id="IPR038586">
    <property type="entry name" value="Tctex-1-like_sf"/>
</dbReference>
<comment type="similarity">
    <text evidence="1">Belongs to the dynein light chain Tctex-type family.</text>
</comment>
<dbReference type="EMBL" id="JARQZJ010000093">
    <property type="protein sequence ID" value="KAK9884634.1"/>
    <property type="molecule type" value="Genomic_DNA"/>
</dbReference>
<dbReference type="GO" id="GO:0045505">
    <property type="term" value="F:dynein intermediate chain binding"/>
    <property type="evidence" value="ECO:0007669"/>
    <property type="project" value="TreeGrafter"/>
</dbReference>
<name>A0AAW1UUU2_9CUCU</name>
<sequence>MGEREEIEANNAVSVEANDLSKENGSEEAEIFQNRSYESIPALHSYQIKPSLLERFKAAPVKEIIRNVQAEVLTGKTYSAENAKKWTIVIANEVNAKCRELKMRRYKHIAQVILGELKGAGVKSGVRCVWDCETDGYTSEIFMNDTIFCVTVVFALYLY</sequence>
<dbReference type="GO" id="GO:0005737">
    <property type="term" value="C:cytoplasm"/>
    <property type="evidence" value="ECO:0007669"/>
    <property type="project" value="TreeGrafter"/>
</dbReference>
<dbReference type="Gene3D" id="3.30.1140.40">
    <property type="entry name" value="Tctex-1"/>
    <property type="match status" value="1"/>
</dbReference>
<evidence type="ECO:0000256" key="1">
    <source>
        <dbReference type="ARBA" id="ARBA00005361"/>
    </source>
</evidence>
<protein>
    <recommendedName>
        <fullName evidence="4">Dynein light chain</fullName>
    </recommendedName>
</protein>
<dbReference type="PANTHER" id="PTHR21255">
    <property type="entry name" value="T-COMPLEX-ASSOCIATED-TESTIS-EXPRESSED 1/ DYNEIN LIGHT CHAIN"/>
    <property type="match status" value="1"/>
</dbReference>
<dbReference type="AlphaFoldDB" id="A0AAW1UUU2"/>
<organism evidence="2 3">
    <name type="scientific">Henosepilachna vigintioctopunctata</name>
    <dbReference type="NCBI Taxonomy" id="420089"/>
    <lineage>
        <taxon>Eukaryota</taxon>
        <taxon>Metazoa</taxon>
        <taxon>Ecdysozoa</taxon>
        <taxon>Arthropoda</taxon>
        <taxon>Hexapoda</taxon>
        <taxon>Insecta</taxon>
        <taxon>Pterygota</taxon>
        <taxon>Neoptera</taxon>
        <taxon>Endopterygota</taxon>
        <taxon>Coleoptera</taxon>
        <taxon>Polyphaga</taxon>
        <taxon>Cucujiformia</taxon>
        <taxon>Coccinelloidea</taxon>
        <taxon>Coccinellidae</taxon>
        <taxon>Epilachninae</taxon>
        <taxon>Epilachnini</taxon>
        <taxon>Henosepilachna</taxon>
    </lineage>
</organism>
<evidence type="ECO:0000313" key="2">
    <source>
        <dbReference type="EMBL" id="KAK9884634.1"/>
    </source>
</evidence>